<dbReference type="GO" id="GO:0016020">
    <property type="term" value="C:membrane"/>
    <property type="evidence" value="ECO:0007669"/>
    <property type="project" value="UniProtKB-SubCell"/>
</dbReference>
<feature type="compositionally biased region" description="Polar residues" evidence="5">
    <location>
        <begin position="245"/>
        <end position="256"/>
    </location>
</feature>
<feature type="transmembrane region" description="Helical" evidence="6">
    <location>
        <begin position="426"/>
        <end position="446"/>
    </location>
</feature>
<dbReference type="AlphaFoldDB" id="A0A2U3EE26"/>
<evidence type="ECO:0000256" key="1">
    <source>
        <dbReference type="ARBA" id="ARBA00004141"/>
    </source>
</evidence>
<dbReference type="Pfam" id="PF00916">
    <property type="entry name" value="Sulfate_transp"/>
    <property type="match status" value="1"/>
</dbReference>
<evidence type="ECO:0000256" key="4">
    <source>
        <dbReference type="ARBA" id="ARBA00023136"/>
    </source>
</evidence>
<dbReference type="InterPro" id="IPR036513">
    <property type="entry name" value="STAS_dom_sf"/>
</dbReference>
<evidence type="ECO:0000256" key="3">
    <source>
        <dbReference type="ARBA" id="ARBA00022989"/>
    </source>
</evidence>
<evidence type="ECO:0000256" key="6">
    <source>
        <dbReference type="SAM" id="Phobius"/>
    </source>
</evidence>
<comment type="caution">
    <text evidence="8">The sequence shown here is derived from an EMBL/GenBank/DDBJ whole genome shotgun (WGS) entry which is preliminary data.</text>
</comment>
<dbReference type="PANTHER" id="PTHR11814">
    <property type="entry name" value="SULFATE TRANSPORTER"/>
    <property type="match status" value="1"/>
</dbReference>
<organism evidence="8 9">
    <name type="scientific">Purpureocillium lilacinum</name>
    <name type="common">Paecilomyces lilacinus</name>
    <dbReference type="NCBI Taxonomy" id="33203"/>
    <lineage>
        <taxon>Eukaryota</taxon>
        <taxon>Fungi</taxon>
        <taxon>Dikarya</taxon>
        <taxon>Ascomycota</taxon>
        <taxon>Pezizomycotina</taxon>
        <taxon>Sordariomycetes</taxon>
        <taxon>Hypocreomycetidae</taxon>
        <taxon>Hypocreales</taxon>
        <taxon>Ophiocordycipitaceae</taxon>
        <taxon>Purpureocillium</taxon>
    </lineage>
</organism>
<keyword evidence="4 6" id="KW-0472">Membrane</keyword>
<evidence type="ECO:0000313" key="8">
    <source>
        <dbReference type="EMBL" id="PWI72771.1"/>
    </source>
</evidence>
<dbReference type="InterPro" id="IPR011547">
    <property type="entry name" value="SLC26A/SulP_dom"/>
</dbReference>
<dbReference type="Pfam" id="PF01740">
    <property type="entry name" value="STAS"/>
    <property type="match status" value="1"/>
</dbReference>
<dbReference type="GO" id="GO:0055085">
    <property type="term" value="P:transmembrane transport"/>
    <property type="evidence" value="ECO:0007669"/>
    <property type="project" value="InterPro"/>
</dbReference>
<feature type="compositionally biased region" description="Low complexity" evidence="5">
    <location>
        <begin position="1018"/>
        <end position="1028"/>
    </location>
</feature>
<proteinExistence type="predicted"/>
<comment type="subcellular location">
    <subcellularLocation>
        <location evidence="1">Membrane</location>
        <topology evidence="1">Multi-pass membrane protein</topology>
    </subcellularLocation>
</comment>
<evidence type="ECO:0000259" key="7">
    <source>
        <dbReference type="PROSITE" id="PS50801"/>
    </source>
</evidence>
<dbReference type="Gene3D" id="3.30.750.24">
    <property type="entry name" value="STAS domain"/>
    <property type="match status" value="1"/>
</dbReference>
<feature type="transmembrane region" description="Helical" evidence="6">
    <location>
        <begin position="681"/>
        <end position="699"/>
    </location>
</feature>
<dbReference type="EMBL" id="LCWV01000005">
    <property type="protein sequence ID" value="PWI72771.1"/>
    <property type="molecule type" value="Genomic_DNA"/>
</dbReference>
<sequence>MTATMIQYCRVSSKQGQPGERRRPVSRPGSHTAAKLSSRRLLARAFVRVHGCSSWRFSQRQGWAIVASERAPEHSTEGPMARRDTPSPLAHLEREWPGNPLYLFPGVEAEKSHWRIRPQLSAVSTSRIALPTSPSAASAPKTPGHTFFLLPRPVRGKPPLASSSWADVSSPIRGWPNDLLSPHGLPPRRVTQSRSPCAGSDGTASERGGRYIVPLTTHVHNWRRESCLKLPVRTSQRRETAAGPLSSSPRSNTTNAEHPEPSPGRAPFVQSVSDLTRARSSRPAMKKVQNFKAGLVEAYRTDPNLNRARSWVGPIARRLPSATAEYLVEKLPVASWLPHYDYKWLLRDVIAGITVGVMLIPQGLAYAKIATIPVEHGLYSSWIPSALYFFLGTSKELSVGPTSILGLLTAEAVADISKEGYAPADIASGISFMVGVYALCIGLLKLGFLFDFVSGPVLSGWISAVALVIGLGQVGSLVGLKTGSGTAQIIRDVLGHLGRIKPLTLAIGFTGLAVLYALEKMGTTWGKKNKWIKFISTSRAVIVLFVYTLISWLVNRNLDKDSYKWDLAQPHTNGILAPRAHDNELLSKVFARSFAPLIAMSVEHLGVGKAFGLRSNYKIDQSQELFYLGVENIVNSFFGSMTTGAAMSRTAVNNSCGVHSPVNFLFTAGWILLTLYELSGVLYWIPKATLSAIIIMAVVHLISPPRLFYRYWRMSFIDFVASQVGFWVTLFTSTEIGLAASVGFSIVYTLLRLAFPRWVGLSHIDTENTHWTVPNHEAASSVDVPADAYMVRFTEDVLFANAERVKSAVVESVKVHYEPASDAALDVSGAAPERRWNSYASKTVGRVRKRKGITPLHGDVCPLRHVVLDFGMVSFIDITGVLTLIELKMELRRYVGKDLQFRFVNMSEPVRERFARSQWELAKAGEERTGEADVLYPTLEMALHHRGDDKMELVKEKTMDVCFSPYESRVLRSQCSQLTPGPVRPAVHRSCIGMCVGICIGTAAGPIRRAGTSGAGQGRARLGGRADPPSLPSPFAAPPAVTMGAGAAESPDSRLCWRFIDNDCAAGPIPFFLQAMDPTPLVLSNFDSKLAGLLVVTLPSVYLA</sequence>
<accession>A0A2U3EE26</accession>
<dbReference type="NCBIfam" id="TIGR00815">
    <property type="entry name" value="sulP"/>
    <property type="match status" value="1"/>
</dbReference>
<feature type="region of interest" description="Disordered" evidence="5">
    <location>
        <begin position="1010"/>
        <end position="1031"/>
    </location>
</feature>
<dbReference type="InterPro" id="IPR001902">
    <property type="entry name" value="SLC26A/SulP_fam"/>
</dbReference>
<feature type="transmembrane region" description="Helical" evidence="6">
    <location>
        <begin position="531"/>
        <end position="554"/>
    </location>
</feature>
<keyword evidence="2 6" id="KW-0812">Transmembrane</keyword>
<protein>
    <submittedName>
        <fullName evidence="8">Sulfate permease</fullName>
    </submittedName>
</protein>
<reference evidence="8 9" key="1">
    <citation type="journal article" date="2016" name="Front. Microbiol.">
        <title>Genome and transcriptome sequences reveal the specific parasitism of the nematophagous Purpureocillium lilacinum 36-1.</title>
        <authorList>
            <person name="Xie J."/>
            <person name="Li S."/>
            <person name="Mo C."/>
            <person name="Xiao X."/>
            <person name="Peng D."/>
            <person name="Wang G."/>
            <person name="Xiao Y."/>
        </authorList>
    </citation>
    <scope>NUCLEOTIDE SEQUENCE [LARGE SCALE GENOMIC DNA]</scope>
    <source>
        <strain evidence="8 9">36-1</strain>
    </source>
</reference>
<feature type="region of interest" description="Disordered" evidence="5">
    <location>
        <begin position="231"/>
        <end position="268"/>
    </location>
</feature>
<evidence type="ECO:0000313" key="9">
    <source>
        <dbReference type="Proteomes" id="UP000245956"/>
    </source>
</evidence>
<feature type="transmembrane region" description="Helical" evidence="6">
    <location>
        <begin position="458"/>
        <end position="480"/>
    </location>
</feature>
<feature type="domain" description="STAS" evidence="7">
    <location>
        <begin position="778"/>
        <end position="946"/>
    </location>
</feature>
<evidence type="ECO:0000256" key="2">
    <source>
        <dbReference type="ARBA" id="ARBA00022692"/>
    </source>
</evidence>
<name>A0A2U3EE26_PURLI</name>
<dbReference type="CDD" id="cd07042">
    <property type="entry name" value="STAS_SulP_like_sulfate_transporter"/>
    <property type="match status" value="1"/>
</dbReference>
<dbReference type="PROSITE" id="PS50801">
    <property type="entry name" value="STAS"/>
    <property type="match status" value="1"/>
</dbReference>
<gene>
    <name evidence="8" type="ORF">PCL_09786</name>
</gene>
<dbReference type="Proteomes" id="UP000245956">
    <property type="component" value="Unassembled WGS sequence"/>
</dbReference>
<feature type="region of interest" description="Disordered" evidence="5">
    <location>
        <begin position="11"/>
        <end position="34"/>
    </location>
</feature>
<feature type="transmembrane region" description="Helical" evidence="6">
    <location>
        <begin position="500"/>
        <end position="519"/>
    </location>
</feature>
<keyword evidence="3 6" id="KW-1133">Transmembrane helix</keyword>
<feature type="region of interest" description="Disordered" evidence="5">
    <location>
        <begin position="181"/>
        <end position="210"/>
    </location>
</feature>
<evidence type="ECO:0000256" key="5">
    <source>
        <dbReference type="SAM" id="MobiDB-lite"/>
    </source>
</evidence>
<dbReference type="SUPFAM" id="SSF52091">
    <property type="entry name" value="SpoIIaa-like"/>
    <property type="match status" value="1"/>
</dbReference>
<dbReference type="InterPro" id="IPR002645">
    <property type="entry name" value="STAS_dom"/>
</dbReference>